<sequence length="378" mass="41551">MGVEFNNQGAYLMLRAAAERIREQFGMVPVVEFQNGPDLKKRLAGVYPIVPQRFYGLFTRLTKINALSRVWKRFPWVLPTEIAAVFDGSGFRYGDEWAHQRLDVSAGKLAAWKARGVPVYMLPQAFGPFDKTAEPTLTALRASRQIIARDPESLAHVESIFATGSGTVRLFPDFTAGLAGRFPSQHESHRGGTPIVPNVNIYARAAGPEAKQRYIENLAAIAVDLHERGLKPYGLAHEGRSDLDVLRRVASIVSKTSNIDLEIVEGLNGIELKGLIGTAPLLVSGRYHAVVSALSQGVPTIIHGWSHKYSHVADDFGVPELLCDPLGDASLSTDMIEYILDNAELGERIRIAGAEVRSRVEEMWASIESDLASQRGQR</sequence>
<organism evidence="2 3">
    <name type="scientific">Herbiconiux flava</name>
    <dbReference type="NCBI Taxonomy" id="881268"/>
    <lineage>
        <taxon>Bacteria</taxon>
        <taxon>Bacillati</taxon>
        <taxon>Actinomycetota</taxon>
        <taxon>Actinomycetes</taxon>
        <taxon>Micrococcales</taxon>
        <taxon>Microbacteriaceae</taxon>
        <taxon>Herbiconiux</taxon>
    </lineage>
</organism>
<gene>
    <name evidence="2" type="ORF">BJ984_000066</name>
</gene>
<dbReference type="EMBL" id="JACCBM010000001">
    <property type="protein sequence ID" value="NYD68908.1"/>
    <property type="molecule type" value="Genomic_DNA"/>
</dbReference>
<protein>
    <submittedName>
        <fullName evidence="2">Colanic acid/amylovoran biosynthesis protein</fullName>
    </submittedName>
</protein>
<reference evidence="2 3" key="1">
    <citation type="submission" date="2020-07" db="EMBL/GenBank/DDBJ databases">
        <title>Sequencing the genomes of 1000 actinobacteria strains.</title>
        <authorList>
            <person name="Klenk H.-P."/>
        </authorList>
    </citation>
    <scope>NUCLEOTIDE SEQUENCE [LARGE SCALE GENOMIC DNA]</scope>
    <source>
        <strain evidence="2 3">DSM 26474</strain>
    </source>
</reference>
<accession>A0A852S6K1</accession>
<dbReference type="Proteomes" id="UP000549913">
    <property type="component" value="Unassembled WGS sequence"/>
</dbReference>
<dbReference type="PANTHER" id="PTHR36836:SF1">
    <property type="entry name" value="COLANIC ACID BIOSYNTHESIS PROTEIN WCAK"/>
    <property type="match status" value="1"/>
</dbReference>
<dbReference type="Pfam" id="PF04230">
    <property type="entry name" value="PS_pyruv_trans"/>
    <property type="match status" value="1"/>
</dbReference>
<evidence type="ECO:0000313" key="2">
    <source>
        <dbReference type="EMBL" id="NYD68908.1"/>
    </source>
</evidence>
<feature type="domain" description="Polysaccharide pyruvyl transferase" evidence="1">
    <location>
        <begin position="9"/>
        <end position="306"/>
    </location>
</feature>
<dbReference type="InterPro" id="IPR007345">
    <property type="entry name" value="Polysacch_pyruvyl_Trfase"/>
</dbReference>
<dbReference type="AlphaFoldDB" id="A0A852S6K1"/>
<proteinExistence type="predicted"/>
<comment type="caution">
    <text evidence="2">The sequence shown here is derived from an EMBL/GenBank/DDBJ whole genome shotgun (WGS) entry which is preliminary data.</text>
</comment>
<evidence type="ECO:0000259" key="1">
    <source>
        <dbReference type="Pfam" id="PF04230"/>
    </source>
</evidence>
<keyword evidence="3" id="KW-1185">Reference proteome</keyword>
<evidence type="ECO:0000313" key="3">
    <source>
        <dbReference type="Proteomes" id="UP000549913"/>
    </source>
</evidence>
<dbReference type="PANTHER" id="PTHR36836">
    <property type="entry name" value="COLANIC ACID BIOSYNTHESIS PROTEIN WCAK"/>
    <property type="match status" value="1"/>
</dbReference>
<dbReference type="RefSeq" id="WP_179546339.1">
    <property type="nucleotide sequence ID" value="NZ_JACCBM010000001.1"/>
</dbReference>
<name>A0A852S6K1_9MICO</name>